<gene>
    <name evidence="14" type="ORF">COLO4_07998</name>
</gene>
<feature type="region of interest" description="Disordered" evidence="12">
    <location>
        <begin position="686"/>
        <end position="722"/>
    </location>
</feature>
<keyword evidence="8 10" id="KW-0238">DNA-binding</keyword>
<dbReference type="Gene3D" id="3.30.70.1350">
    <property type="entry name" value="Cation efflux protein, cytoplasmic domain"/>
    <property type="match status" value="1"/>
</dbReference>
<dbReference type="InterPro" id="IPR009057">
    <property type="entry name" value="Homeodomain-like_sf"/>
</dbReference>
<reference evidence="15" key="1">
    <citation type="submission" date="2013-09" db="EMBL/GenBank/DDBJ databases">
        <title>Corchorus olitorius genome sequencing.</title>
        <authorList>
            <person name="Alam M."/>
            <person name="Haque M.S."/>
            <person name="Islam M.S."/>
            <person name="Emdad E.M."/>
            <person name="Islam M.M."/>
            <person name="Ahmed B."/>
            <person name="Halim A."/>
            <person name="Hossen Q.M.M."/>
            <person name="Hossain M.Z."/>
            <person name="Ahmed R."/>
            <person name="Khan M.M."/>
            <person name="Islam R."/>
            <person name="Rashid M.M."/>
            <person name="Khan S.A."/>
            <person name="Rahman M.S."/>
            <person name="Alam M."/>
            <person name="Yahiya A.S."/>
            <person name="Khan M.S."/>
            <person name="Azam M.S."/>
            <person name="Haque T."/>
            <person name="Lashkar M.Z.H."/>
            <person name="Akhand A.I."/>
            <person name="Morshed G."/>
            <person name="Roy S."/>
            <person name="Uddin K.S."/>
            <person name="Rabeya T."/>
            <person name="Hossain A.S."/>
            <person name="Chowdhury A."/>
            <person name="Snigdha A.R."/>
            <person name="Mortoza M.S."/>
            <person name="Matin S.A."/>
            <person name="Hoque S.M.E."/>
            <person name="Islam M.K."/>
            <person name="Roy D.K."/>
            <person name="Haider R."/>
            <person name="Moosa M.M."/>
            <person name="Elias S.M."/>
            <person name="Hasan A.M."/>
            <person name="Jahan S."/>
            <person name="Shafiuddin M."/>
            <person name="Mahmood N."/>
            <person name="Shommy N.S."/>
        </authorList>
    </citation>
    <scope>NUCLEOTIDE SEQUENCE [LARGE SCALE GENOMIC DNA]</scope>
    <source>
        <strain evidence="15">cv. O-4</strain>
    </source>
</reference>
<dbReference type="InterPro" id="IPR002524">
    <property type="entry name" value="Cation_efflux"/>
</dbReference>
<accession>A0A1R3KHS9</accession>
<dbReference type="SUPFAM" id="SSF161111">
    <property type="entry name" value="Cation efflux protein transmembrane domain-like"/>
    <property type="match status" value="1"/>
</dbReference>
<dbReference type="SMART" id="SM00389">
    <property type="entry name" value="HOX"/>
    <property type="match status" value="1"/>
</dbReference>
<keyword evidence="5" id="KW-0926">Vacuole</keyword>
<dbReference type="InterPro" id="IPR036837">
    <property type="entry name" value="Cation_efflux_CTD_sf"/>
</dbReference>
<evidence type="ECO:0000256" key="4">
    <source>
        <dbReference type="ARBA" id="ARBA00022448"/>
    </source>
</evidence>
<feature type="domain" description="Homeobox" evidence="13">
    <location>
        <begin position="66"/>
        <end position="126"/>
    </location>
</feature>
<feature type="region of interest" description="Disordered" evidence="12">
    <location>
        <begin position="372"/>
        <end position="503"/>
    </location>
</feature>
<dbReference type="GO" id="GO:0008324">
    <property type="term" value="F:monoatomic cation transmembrane transporter activity"/>
    <property type="evidence" value="ECO:0007669"/>
    <property type="project" value="InterPro"/>
</dbReference>
<dbReference type="Gene3D" id="1.10.10.60">
    <property type="entry name" value="Homeodomain-like"/>
    <property type="match status" value="1"/>
</dbReference>
<dbReference type="PROSITE" id="PS50071">
    <property type="entry name" value="HOMEOBOX_2"/>
    <property type="match status" value="1"/>
</dbReference>
<keyword evidence="10" id="KW-0539">Nucleus</keyword>
<evidence type="ECO:0000313" key="15">
    <source>
        <dbReference type="Proteomes" id="UP000187203"/>
    </source>
</evidence>
<evidence type="ECO:0000256" key="2">
    <source>
        <dbReference type="ARBA" id="ARBA00004123"/>
    </source>
</evidence>
<dbReference type="GO" id="GO:0010228">
    <property type="term" value="P:vegetative to reproductive phase transition of meristem"/>
    <property type="evidence" value="ECO:0007669"/>
    <property type="project" value="TreeGrafter"/>
</dbReference>
<keyword evidence="10" id="KW-0371">Homeobox</keyword>
<feature type="compositionally biased region" description="Basic and acidic residues" evidence="12">
    <location>
        <begin position="134"/>
        <end position="144"/>
    </location>
</feature>
<dbReference type="InterPro" id="IPR001356">
    <property type="entry name" value="HD"/>
</dbReference>
<keyword evidence="15" id="KW-1185">Reference proteome</keyword>
<evidence type="ECO:0000313" key="14">
    <source>
        <dbReference type="EMBL" id="OMP06646.1"/>
    </source>
</evidence>
<dbReference type="STRING" id="93759.A0A1R3KHS9"/>
<dbReference type="GO" id="GO:0003677">
    <property type="term" value="F:DNA binding"/>
    <property type="evidence" value="ECO:0007669"/>
    <property type="project" value="UniProtKB-UniRule"/>
</dbReference>
<evidence type="ECO:0000256" key="3">
    <source>
        <dbReference type="ARBA" id="ARBA00004128"/>
    </source>
</evidence>
<feature type="compositionally biased region" description="Polar residues" evidence="12">
    <location>
        <begin position="783"/>
        <end position="796"/>
    </location>
</feature>
<dbReference type="Pfam" id="PF01545">
    <property type="entry name" value="Cation_efflux"/>
    <property type="match status" value="1"/>
</dbReference>
<sequence length="1385" mass="151239">MDVFNENFSEVEVGNTVESLQKFIDLQRELFHSQIDQLQNVVITQCKLTGVNPLAQEMAAGALSIKIGKRPRDLLNPKAVKYMQAIFSIKDAISKKESREISALLGVTVTQVREFFASQRTRVRKQVRLSREKALRSNARKETEEGVVPNGSDTMIPVEPVPLNSVGPVNAEEAPSCSTQDDALTDMDELDKRFVENIFTKMGKEETFSGQVKLMEWILRIQNPSVLYWFLTKGGVMILATWLSQAAVEEQTTVLCVILKVFCHLPLQKALPEHMSAVLQSVNKLRLYRFSDISNRARILISRWSKMFARSQAAKKPNGLKSATEAQNEMLLKQSINEIMGDESWQSNIESSEGTLAISNVRKLESPQVLKLLPASTDDSSKKNILGGSHGRERRKVQLVEQPGQKMAGKSSQTTRTVPASQSRPMSADDIQKAKMRAQYMQSKYGKTGSSNGMNESKVEGPNKPSTSQASISPPVSKVQAQPAEDQKKPVILPPKTSNNLDTSLDAKQNMDSKESPWEKCQKVKIPWYTPPEVKLNELWRVGSGENSKEVDVQKNRNRRERETFYYSIQEIPFNPKEPWDREMDYDDTLTPEIPTEQPPDTDCTETQVTNGEHVNSAATTLGPSSSQIGAGGGGGGVAAEPDLELLAVLLKNPALVFALTSGQAGNLTSEDTVKLLDLIKAGGAGIPKDNGKKVEEKVEVSLPSPTPSSNPGTSGWKPEAVRNPFSQQSQMGNRVGQASLGVGSAAPVAERLPQQDANGLSLAQQLAAAMSQLLPQLSQSNAMTPEKQQQSSNGAFSHHGLPSNSPSIQAPASEIALTMKNSHTANTSLTSLSAAGRPPLRVETMSILKPAPVSMTPNAPEKLHSSYSMSPLMPTLSRPQTPPQLRPQLPHVTDPSLQTHPYSSRPPVGNIGPMSDPWRARQAYNSPILSDNSNYNIPRRWHFGHSHDHRDHQHNITKEGEKIFRLGLGADIGLAAGKALTGYLSGSTAIIADAAHSVSDVVLSGVALWSFKAAKAPKDEEHPYGHGKFETLGALGISCMLLATAGGIGWHALDILAGLFSTAPEVLDSHSLAHGHSHHHGGHHHGIDMDHPILALNMTIVAICIKEGLYWITKRAGEKQNSGLMKANAWHHRADAISSVVALVGVGGSILGVKFLDPLAGLVVSGMILKAGLETGYQSVLELVDAAIPAEQLEPINQTILQVEGVKGCHRLRGRRAGSNLYLDVHIVVDPFSSVSAAHGIGENVRHQIYKSHPEVTEVFIHIDPAYVEFSPDVIDQKGSSKRIMEQNSDISAREDNVEAIVSHVFSSKFPEKFVVERITHHMLQGKMLLEVEVSLPQDQDMMIRDAMEAAEEAEEEILNAASNIVHVKVQLRLGRPIPQFKYI</sequence>
<dbReference type="PANTHER" id="PTHR33400">
    <property type="entry name" value="ZINC FINGER CCCH DOMAIN-CONTAINING PROTEIN 6-RELATED"/>
    <property type="match status" value="1"/>
</dbReference>
<dbReference type="GO" id="GO:0005634">
    <property type="term" value="C:nucleus"/>
    <property type="evidence" value="ECO:0007669"/>
    <property type="project" value="UniProtKB-SubCell"/>
</dbReference>
<evidence type="ECO:0000256" key="1">
    <source>
        <dbReference type="ARBA" id="ARBA00003168"/>
    </source>
</evidence>
<dbReference type="EMBL" id="AWUE01013551">
    <property type="protein sequence ID" value="OMP06646.1"/>
    <property type="molecule type" value="Genomic_DNA"/>
</dbReference>
<name>A0A1R3KHS9_9ROSI</name>
<keyword evidence="7" id="KW-1133">Transmembrane helix</keyword>
<evidence type="ECO:0000259" key="13">
    <source>
        <dbReference type="PROSITE" id="PS50071"/>
    </source>
</evidence>
<feature type="region of interest" description="Disordered" evidence="12">
    <location>
        <begin position="134"/>
        <end position="154"/>
    </location>
</feature>
<feature type="compositionally biased region" description="Polar residues" evidence="12">
    <location>
        <begin position="410"/>
        <end position="425"/>
    </location>
</feature>
<evidence type="ECO:0000256" key="6">
    <source>
        <dbReference type="ARBA" id="ARBA00022692"/>
    </source>
</evidence>
<dbReference type="FunFam" id="1.20.1510.10:FF:000023">
    <property type="entry name" value="Metal tolerance protein C1"/>
    <property type="match status" value="1"/>
</dbReference>
<dbReference type="FunFam" id="3.30.70.1350:FF:000008">
    <property type="entry name" value="Metal tolerance protein C1"/>
    <property type="match status" value="1"/>
</dbReference>
<protein>
    <recommendedName>
        <fullName evidence="13">Homeobox domain-containing protein</fullName>
    </recommendedName>
</protein>
<keyword evidence="9" id="KW-0472">Membrane</keyword>
<evidence type="ECO:0000256" key="7">
    <source>
        <dbReference type="ARBA" id="ARBA00022989"/>
    </source>
</evidence>
<evidence type="ECO:0000256" key="8">
    <source>
        <dbReference type="ARBA" id="ARBA00023125"/>
    </source>
</evidence>
<dbReference type="InterPro" id="IPR058533">
    <property type="entry name" value="Cation_efflux_TM"/>
</dbReference>
<dbReference type="OrthoDB" id="1920276at2759"/>
<dbReference type="SUPFAM" id="SSF160240">
    <property type="entry name" value="Cation efflux protein cytoplasmic domain-like"/>
    <property type="match status" value="1"/>
</dbReference>
<keyword evidence="11" id="KW-0175">Coiled coil</keyword>
<evidence type="ECO:0000256" key="5">
    <source>
        <dbReference type="ARBA" id="ARBA00022554"/>
    </source>
</evidence>
<comment type="caution">
    <text evidence="14">The sequence shown here is derived from an EMBL/GenBank/DDBJ whole genome shotgun (WGS) entry which is preliminary data.</text>
</comment>
<feature type="compositionally biased region" description="Polar residues" evidence="12">
    <location>
        <begin position="464"/>
        <end position="474"/>
    </location>
</feature>
<evidence type="ECO:0000256" key="10">
    <source>
        <dbReference type="PROSITE-ProRule" id="PRU00108"/>
    </source>
</evidence>
<feature type="compositionally biased region" description="Basic and acidic residues" evidence="12">
    <location>
        <begin position="690"/>
        <end position="700"/>
    </location>
</feature>
<feature type="coiled-coil region" evidence="11">
    <location>
        <begin position="1345"/>
        <end position="1372"/>
    </location>
</feature>
<dbReference type="GO" id="GO:0005774">
    <property type="term" value="C:vacuolar membrane"/>
    <property type="evidence" value="ECO:0007669"/>
    <property type="project" value="UniProtKB-SubCell"/>
</dbReference>
<dbReference type="InterPro" id="IPR027470">
    <property type="entry name" value="Cation_efflux_CTD"/>
</dbReference>
<dbReference type="InterPro" id="IPR027469">
    <property type="entry name" value="Cation_efflux_TMD_sf"/>
</dbReference>
<dbReference type="SUPFAM" id="SSF46689">
    <property type="entry name" value="Homeodomain-like"/>
    <property type="match status" value="1"/>
</dbReference>
<dbReference type="Proteomes" id="UP000187203">
    <property type="component" value="Unassembled WGS sequence"/>
</dbReference>
<proteinExistence type="predicted"/>
<dbReference type="Gene3D" id="1.20.1510.10">
    <property type="entry name" value="Cation efflux protein transmembrane domain"/>
    <property type="match status" value="1"/>
</dbReference>
<dbReference type="PANTHER" id="PTHR33400:SF6">
    <property type="entry name" value="HOMEOBOX PROTEIN LUMINIDEPENDENS"/>
    <property type="match status" value="1"/>
</dbReference>
<feature type="region of interest" description="Disordered" evidence="12">
    <location>
        <begin position="783"/>
        <end position="809"/>
    </location>
</feature>
<comment type="subcellular location">
    <subcellularLocation>
        <location evidence="2 10">Nucleus</location>
    </subcellularLocation>
    <subcellularLocation>
        <location evidence="3">Vacuole membrane</location>
        <topology evidence="3">Multi-pass membrane protein</topology>
    </subcellularLocation>
</comment>
<feature type="DNA-binding region" description="Homeobox" evidence="10">
    <location>
        <begin position="68"/>
        <end position="127"/>
    </location>
</feature>
<keyword evidence="6" id="KW-0812">Transmembrane</keyword>
<dbReference type="NCBIfam" id="TIGR01297">
    <property type="entry name" value="CDF"/>
    <property type="match status" value="1"/>
</dbReference>
<evidence type="ECO:0000256" key="12">
    <source>
        <dbReference type="SAM" id="MobiDB-lite"/>
    </source>
</evidence>
<dbReference type="Pfam" id="PF16916">
    <property type="entry name" value="ZT_dimer"/>
    <property type="match status" value="1"/>
</dbReference>
<keyword evidence="4" id="KW-0813">Transport</keyword>
<evidence type="ECO:0000256" key="9">
    <source>
        <dbReference type="ARBA" id="ARBA00023136"/>
    </source>
</evidence>
<organism evidence="14 15">
    <name type="scientific">Corchorus olitorius</name>
    <dbReference type="NCBI Taxonomy" id="93759"/>
    <lineage>
        <taxon>Eukaryota</taxon>
        <taxon>Viridiplantae</taxon>
        <taxon>Streptophyta</taxon>
        <taxon>Embryophyta</taxon>
        <taxon>Tracheophyta</taxon>
        <taxon>Spermatophyta</taxon>
        <taxon>Magnoliopsida</taxon>
        <taxon>eudicotyledons</taxon>
        <taxon>Gunneridae</taxon>
        <taxon>Pentapetalae</taxon>
        <taxon>rosids</taxon>
        <taxon>malvids</taxon>
        <taxon>Malvales</taxon>
        <taxon>Malvaceae</taxon>
        <taxon>Grewioideae</taxon>
        <taxon>Apeibeae</taxon>
        <taxon>Corchorus</taxon>
    </lineage>
</organism>
<evidence type="ECO:0000256" key="11">
    <source>
        <dbReference type="SAM" id="Coils"/>
    </source>
</evidence>
<comment type="function">
    <text evidence="1">Involved in sequestration of excess metal in the cytoplasm into vacuoles to maintain metal homeostasis.</text>
</comment>